<dbReference type="Proteomes" id="UP001243212">
    <property type="component" value="Unassembled WGS sequence"/>
</dbReference>
<accession>A0ABT9NE83</accession>
<dbReference type="EMBL" id="JAUSQX010000001">
    <property type="protein sequence ID" value="MDP9805699.1"/>
    <property type="molecule type" value="Genomic_DNA"/>
</dbReference>
<proteinExistence type="predicted"/>
<name>A0ABT9NE83_9ACTO</name>
<reference evidence="1 2" key="1">
    <citation type="submission" date="2023-07" db="EMBL/GenBank/DDBJ databases">
        <title>Sequencing the genomes of 1000 actinobacteria strains.</title>
        <authorList>
            <person name="Klenk H.-P."/>
        </authorList>
    </citation>
    <scope>NUCLEOTIDE SEQUENCE [LARGE SCALE GENOMIC DNA]</scope>
    <source>
        <strain evidence="1 2">DSM 17163</strain>
    </source>
</reference>
<gene>
    <name evidence="1" type="ORF">J2S70_000281</name>
</gene>
<dbReference type="RefSeq" id="WP_307681965.1">
    <property type="nucleotide sequence ID" value="NZ_JAUSQX010000001.1"/>
</dbReference>
<organism evidence="1 2">
    <name type="scientific">Trueperella bonasi</name>
    <dbReference type="NCBI Taxonomy" id="312286"/>
    <lineage>
        <taxon>Bacteria</taxon>
        <taxon>Bacillati</taxon>
        <taxon>Actinomycetota</taxon>
        <taxon>Actinomycetes</taxon>
        <taxon>Actinomycetales</taxon>
        <taxon>Actinomycetaceae</taxon>
        <taxon>Trueperella</taxon>
    </lineage>
</organism>
<evidence type="ECO:0000313" key="2">
    <source>
        <dbReference type="Proteomes" id="UP001243212"/>
    </source>
</evidence>
<protein>
    <submittedName>
        <fullName evidence="1">Uncharacterized protein</fullName>
    </submittedName>
</protein>
<keyword evidence="2" id="KW-1185">Reference proteome</keyword>
<comment type="caution">
    <text evidence="1">The sequence shown here is derived from an EMBL/GenBank/DDBJ whole genome shotgun (WGS) entry which is preliminary data.</text>
</comment>
<evidence type="ECO:0000313" key="1">
    <source>
        <dbReference type="EMBL" id="MDP9805699.1"/>
    </source>
</evidence>
<sequence>MGSLRSANRRVADWHPLKLKVHPGIQGRIVIRQMAHELSAISDLSQLEAIPPVEFLPEADPLNSGSLADLTFVGDVNANDDYDDLFSHIPKHDASLAEITDFIQNYWRVAFDWIEAALAANLITHAMVRRALSNATVGYAFGEHQRSIAVDSLATAQQRDQADGYFSTILQLPGLEDWHALPTRAHVEYRDDTNARLQPGSPPSIGNVQWWASSQIPVPVWIAYDLEDPQVFAEDDDQLTDKALDLMGMTREAYLADRARQQAQEVPIESTAQVYGDDAGDFPIDHPLHELHELNLYELTDTNSLRALLERYPARLSPVEDSCLYDDWAGIDAPINLVVNWTEFARDYDGVRFGVPAALQLAYVPVVVDNSGTVMLTGWTPGSTIYFIDPTRS</sequence>